<comment type="caution">
    <text evidence="2">The sequence shown here is derived from an EMBL/GenBank/DDBJ whole genome shotgun (WGS) entry which is preliminary data.</text>
</comment>
<dbReference type="Pfam" id="PF08230">
    <property type="entry name" value="CW_7"/>
    <property type="match status" value="1"/>
</dbReference>
<sequence length="111" mass="11195">MVSEDPIADTVAAAASNVPAAAEATAPQAPAVIPMEALIPQPAAAVEETVPSAPATDGAPVVEEAAPAETPDIEALAHAVIRGDYGNGEDRRAALGDLYDQVQARVDEILS</sequence>
<dbReference type="Proteomes" id="UP000250006">
    <property type="component" value="Unassembled WGS sequence"/>
</dbReference>
<keyword evidence="3" id="KW-1185">Reference proteome</keyword>
<feature type="domain" description="Cpl-7 lysozyme C-terminal" evidence="1">
    <location>
        <begin position="73"/>
        <end position="111"/>
    </location>
</feature>
<protein>
    <submittedName>
        <fullName evidence="2">Cpl-7 lysozyme C-terminal domain</fullName>
    </submittedName>
</protein>
<name>A0ABY1VNP8_9ACTO</name>
<gene>
    <name evidence="2" type="ORF">NCTC11535_00345</name>
</gene>
<evidence type="ECO:0000313" key="2">
    <source>
        <dbReference type="EMBL" id="SPT52693.1"/>
    </source>
</evidence>
<dbReference type="InterPro" id="IPR013168">
    <property type="entry name" value="Cpl_7_lyso_C"/>
</dbReference>
<evidence type="ECO:0000313" key="3">
    <source>
        <dbReference type="Proteomes" id="UP000250006"/>
    </source>
</evidence>
<dbReference type="EMBL" id="UAPQ01000001">
    <property type="protein sequence ID" value="SPT52693.1"/>
    <property type="molecule type" value="Genomic_DNA"/>
</dbReference>
<proteinExistence type="predicted"/>
<accession>A0ABY1VNP8</accession>
<reference evidence="2 3" key="1">
    <citation type="submission" date="2018-06" db="EMBL/GenBank/DDBJ databases">
        <authorList>
            <consortium name="Pathogen Informatics"/>
            <person name="Doyle S."/>
        </authorList>
    </citation>
    <scope>NUCLEOTIDE SEQUENCE [LARGE SCALE GENOMIC DNA]</scope>
    <source>
        <strain evidence="2 3">NCTC11535</strain>
    </source>
</reference>
<dbReference type="SMART" id="SM01095">
    <property type="entry name" value="Cpl-7"/>
    <property type="match status" value="1"/>
</dbReference>
<evidence type="ECO:0000259" key="1">
    <source>
        <dbReference type="SMART" id="SM01095"/>
    </source>
</evidence>
<organism evidence="2 3">
    <name type="scientific">Actinomyces bovis</name>
    <dbReference type="NCBI Taxonomy" id="1658"/>
    <lineage>
        <taxon>Bacteria</taxon>
        <taxon>Bacillati</taxon>
        <taxon>Actinomycetota</taxon>
        <taxon>Actinomycetes</taxon>
        <taxon>Actinomycetales</taxon>
        <taxon>Actinomycetaceae</taxon>
        <taxon>Actinomyces</taxon>
    </lineage>
</organism>